<dbReference type="RefSeq" id="WP_160933119.1">
    <property type="nucleotide sequence ID" value="NZ_WWEU01000017.1"/>
</dbReference>
<dbReference type="AlphaFoldDB" id="A0A6L8LZQ2"/>
<sequence length="64" mass="7493">MITLIISSEYETHTEQAKSLSELKRVVLDNYNVNGWKFWLDGHDDKSATFHKFFRGVKAAPKHR</sequence>
<dbReference type="Proteomes" id="UP000478571">
    <property type="component" value="Unassembled WGS sequence"/>
</dbReference>
<dbReference type="EMBL" id="WWEU01000017">
    <property type="protein sequence ID" value="MYM61601.1"/>
    <property type="molecule type" value="Genomic_DNA"/>
</dbReference>
<gene>
    <name evidence="1" type="ORF">GTG28_20585</name>
</gene>
<evidence type="ECO:0000313" key="2">
    <source>
        <dbReference type="Proteomes" id="UP000478571"/>
    </source>
</evidence>
<accession>A0A6L8LZQ2</accession>
<protein>
    <submittedName>
        <fullName evidence="1">Uncharacterized protein</fullName>
    </submittedName>
</protein>
<comment type="caution">
    <text evidence="1">The sequence shown here is derived from an EMBL/GenBank/DDBJ whole genome shotgun (WGS) entry which is preliminary data.</text>
</comment>
<organism evidence="1 2">
    <name type="scientific">Vibrio tetraodonis subsp. pristinus</name>
    <dbReference type="NCBI Taxonomy" id="2695891"/>
    <lineage>
        <taxon>Bacteria</taxon>
        <taxon>Pseudomonadati</taxon>
        <taxon>Pseudomonadota</taxon>
        <taxon>Gammaproteobacteria</taxon>
        <taxon>Vibrionales</taxon>
        <taxon>Vibrionaceae</taxon>
        <taxon>Vibrio</taxon>
    </lineage>
</organism>
<name>A0A6L8LZQ2_9VIBR</name>
<keyword evidence="2" id="KW-1185">Reference proteome</keyword>
<reference evidence="1 2" key="1">
    <citation type="submission" date="2020-01" db="EMBL/GenBank/DDBJ databases">
        <title>Draft Genome Sequence of Vibrio sp. strain OCN044, Isolated from a Healthy Coral at Palmyra Atoll.</title>
        <authorList>
            <person name="Videau P."/>
            <person name="Loughran R."/>
            <person name="Esquivel A."/>
            <person name="Deadmond M."/>
            <person name="Paddock B.E."/>
            <person name="Saw J.H."/>
            <person name="Ushijima B."/>
        </authorList>
    </citation>
    <scope>NUCLEOTIDE SEQUENCE [LARGE SCALE GENOMIC DNA]</scope>
    <source>
        <strain evidence="1 2">OCN044</strain>
    </source>
</reference>
<evidence type="ECO:0000313" key="1">
    <source>
        <dbReference type="EMBL" id="MYM61601.1"/>
    </source>
</evidence>
<proteinExistence type="predicted"/>